<feature type="domain" description="Peptidase S1" evidence="3">
    <location>
        <begin position="144"/>
        <end position="374"/>
    </location>
</feature>
<dbReference type="InterPro" id="IPR043504">
    <property type="entry name" value="Peptidase_S1_PA_chymotrypsin"/>
</dbReference>
<dbReference type="PROSITE" id="PS51257">
    <property type="entry name" value="PROKAR_LIPOPROTEIN"/>
    <property type="match status" value="1"/>
</dbReference>
<dbReference type="InterPro" id="IPR001254">
    <property type="entry name" value="Trypsin_dom"/>
</dbReference>
<dbReference type="GO" id="GO:0004252">
    <property type="term" value="F:serine-type endopeptidase activity"/>
    <property type="evidence" value="ECO:0007669"/>
    <property type="project" value="InterPro"/>
</dbReference>
<dbReference type="PANTHER" id="PTHR15462">
    <property type="entry name" value="SERINE PROTEASE"/>
    <property type="match status" value="1"/>
</dbReference>
<keyword evidence="4" id="KW-0645">Protease</keyword>
<feature type="chain" id="PRO_5043958308" evidence="2">
    <location>
        <begin position="29"/>
        <end position="416"/>
    </location>
</feature>
<accession>A0AAW5R4Y8</accession>
<gene>
    <name evidence="4" type="ORF">MUB46_23550</name>
</gene>
<dbReference type="InterPro" id="IPR018114">
    <property type="entry name" value="TRYPSIN_HIS"/>
</dbReference>
<evidence type="ECO:0000313" key="5">
    <source>
        <dbReference type="Proteomes" id="UP001320898"/>
    </source>
</evidence>
<organism evidence="4 5">
    <name type="scientific">Microbaculum marinisediminis</name>
    <dbReference type="NCBI Taxonomy" id="2931392"/>
    <lineage>
        <taxon>Bacteria</taxon>
        <taxon>Pseudomonadati</taxon>
        <taxon>Pseudomonadota</taxon>
        <taxon>Alphaproteobacteria</taxon>
        <taxon>Hyphomicrobiales</taxon>
        <taxon>Tepidamorphaceae</taxon>
        <taxon>Microbaculum</taxon>
    </lineage>
</organism>
<dbReference type="EMBL" id="JALIDZ010000016">
    <property type="protein sequence ID" value="MCT8974844.1"/>
    <property type="molecule type" value="Genomic_DNA"/>
</dbReference>
<reference evidence="4 5" key="1">
    <citation type="submission" date="2022-04" db="EMBL/GenBank/DDBJ databases">
        <authorList>
            <person name="Ye Y.-Q."/>
            <person name="Du Z.-J."/>
        </authorList>
    </citation>
    <scope>NUCLEOTIDE SEQUENCE [LARGE SCALE GENOMIC DNA]</scope>
    <source>
        <strain evidence="4 5">A6E488</strain>
    </source>
</reference>
<name>A0AAW5R4Y8_9HYPH</name>
<dbReference type="PANTHER" id="PTHR15462:SF19">
    <property type="entry name" value="PEPTIDASE S1 DOMAIN-CONTAINING PROTEIN"/>
    <property type="match status" value="1"/>
</dbReference>
<dbReference type="InterPro" id="IPR050966">
    <property type="entry name" value="Glutamyl_endopeptidase"/>
</dbReference>
<feature type="signal peptide" evidence="2">
    <location>
        <begin position="1"/>
        <end position="28"/>
    </location>
</feature>
<keyword evidence="5" id="KW-1185">Reference proteome</keyword>
<dbReference type="GO" id="GO:0006508">
    <property type="term" value="P:proteolysis"/>
    <property type="evidence" value="ECO:0007669"/>
    <property type="project" value="UniProtKB-KW"/>
</dbReference>
<dbReference type="Gene3D" id="2.40.10.10">
    <property type="entry name" value="Trypsin-like serine proteases"/>
    <property type="match status" value="2"/>
</dbReference>
<dbReference type="RefSeq" id="WP_261618433.1">
    <property type="nucleotide sequence ID" value="NZ_JALIDZ010000016.1"/>
</dbReference>
<keyword evidence="4" id="KW-0378">Hydrolase</keyword>
<sequence length="416" mass="43619">MIRYLRPASLASTMVAAACLAGAVSASAQSAGIVSHPLESMDAREGFSEADLMGPFRTRMPVVGQSVLDSLKPAGAPTGTPAVSRQNGGAESLDVAPMAYGTEGIPYTTVRAAVTRPGFANNKKMVPITSRPYSTTGKLYMKFDGSVFVCTASLLRKGVLVTAAHCISEFGDGPGGFADAVVWYPAMVSGGKKGRPYGRFRAINIFVPEPYFDGSDTCTVNGIVCNNDVATIALRKEKVRYRTFRGKKKVRKKFPGQLVGTYRFGTNGYSYTTLPAELGGASAAQITQLGYPVALDKGLQMQRTDSIGVRVDDGNLINTLIGSAQTGGSSGGPWLVNFGTRPSVDTTDASLGFASTPNVVVGVTSYGVETPTNVNYQGSSFFGQNVEYPDADYGGWGPGNIGALMMATCTQNAASC</sequence>
<dbReference type="PROSITE" id="PS00134">
    <property type="entry name" value="TRYPSIN_HIS"/>
    <property type="match status" value="1"/>
</dbReference>
<evidence type="ECO:0000313" key="4">
    <source>
        <dbReference type="EMBL" id="MCT8974844.1"/>
    </source>
</evidence>
<comment type="caution">
    <text evidence="4">The sequence shown here is derived from an EMBL/GenBank/DDBJ whole genome shotgun (WGS) entry which is preliminary data.</text>
</comment>
<dbReference type="Pfam" id="PF00089">
    <property type="entry name" value="Trypsin"/>
    <property type="match status" value="1"/>
</dbReference>
<evidence type="ECO:0000256" key="2">
    <source>
        <dbReference type="SAM" id="SignalP"/>
    </source>
</evidence>
<protein>
    <submittedName>
        <fullName evidence="4">Trypsin-like serine protease</fullName>
        <ecNumber evidence="4">3.4.21.-</ecNumber>
    </submittedName>
</protein>
<keyword evidence="1 2" id="KW-0732">Signal</keyword>
<dbReference type="Proteomes" id="UP001320898">
    <property type="component" value="Unassembled WGS sequence"/>
</dbReference>
<dbReference type="EC" id="3.4.21.-" evidence="4"/>
<evidence type="ECO:0000256" key="1">
    <source>
        <dbReference type="ARBA" id="ARBA00022729"/>
    </source>
</evidence>
<dbReference type="InterPro" id="IPR009003">
    <property type="entry name" value="Peptidase_S1_PA"/>
</dbReference>
<evidence type="ECO:0000259" key="3">
    <source>
        <dbReference type="Pfam" id="PF00089"/>
    </source>
</evidence>
<dbReference type="AlphaFoldDB" id="A0AAW5R4Y8"/>
<proteinExistence type="predicted"/>
<dbReference type="SUPFAM" id="SSF50494">
    <property type="entry name" value="Trypsin-like serine proteases"/>
    <property type="match status" value="1"/>
</dbReference>